<dbReference type="GO" id="GO:0005783">
    <property type="term" value="C:endoplasmic reticulum"/>
    <property type="evidence" value="ECO:0007669"/>
    <property type="project" value="TreeGrafter"/>
</dbReference>
<keyword evidence="9" id="KW-0143">Chaperone</keyword>
<reference evidence="16" key="3">
    <citation type="submission" date="2025-09" db="UniProtKB">
        <authorList>
            <consortium name="Ensembl"/>
        </authorList>
    </citation>
    <scope>IDENTIFICATION</scope>
</reference>
<evidence type="ECO:0000256" key="1">
    <source>
        <dbReference type="ARBA" id="ARBA00006347"/>
    </source>
</evidence>
<dbReference type="CDD" id="cd02961">
    <property type="entry name" value="PDI_a_family"/>
    <property type="match status" value="1"/>
</dbReference>
<feature type="domain" description="Thioredoxin" evidence="15">
    <location>
        <begin position="368"/>
        <end position="493"/>
    </location>
</feature>
<keyword evidence="5" id="KW-0256">Endoplasmic reticulum</keyword>
<dbReference type="InterPro" id="IPR013766">
    <property type="entry name" value="Thioredoxin_domain"/>
</dbReference>
<keyword evidence="7" id="KW-1015">Disulfide bond</keyword>
<organism evidence="16 17">
    <name type="scientific">Sarcophilus harrisii</name>
    <name type="common">Tasmanian devil</name>
    <name type="synonym">Sarcophilus laniarius</name>
    <dbReference type="NCBI Taxonomy" id="9305"/>
    <lineage>
        <taxon>Eukaryota</taxon>
        <taxon>Metazoa</taxon>
        <taxon>Chordata</taxon>
        <taxon>Craniata</taxon>
        <taxon>Vertebrata</taxon>
        <taxon>Euteleostomi</taxon>
        <taxon>Mammalia</taxon>
        <taxon>Metatheria</taxon>
        <taxon>Dasyuromorphia</taxon>
        <taxon>Dasyuridae</taxon>
        <taxon>Sarcophilus</taxon>
    </lineage>
</organism>
<name>G3X3P9_SARHA</name>
<sequence>MLLLQVIFLFSSSLSVAQAWGGWNFQNDRVQRLEALGIQEEKNLLVLTATTLPRVLNETRFLMVEFYNPLSKQSQNLIKEMGKAVDIMGKEKTGVLFGKVNITSEKLLEQEFAIKNVPTVKLFVEGQRQQPIDCRGVIEAAALVAWLRNQIRLSVVLLMSREQTKTFINSKKLSVIGFFEDLQEGTVELFYELVKDFPEVPFGLTEQRNVWILYGITIDTMVVFQQGTIVHFEECEEDRHILRDLSQIVKFFTMDLVIEYNIETMDQIYDMHIRNHILLFISKNSTEFGALVKTFESVAQEFKNKLIFLMVNTDQVDNTHVLEYFQITSWDIPGVRILNLTKNTRYRMPAEEITFKNMKKFCNNFLDGLAKQQLPSENIPKDWDTKPVKVLVGKNFKEVVFSHKRNVFVMFYAPWSYKCKSLLPVLEELGKKYQYHESVTIAKIDITANDIHQTFLEKYPFFKFFPAKSDLVVPYNGEYTLNAFIDFVEKEIKSQMELEEWSFEEEESDEKEDLSLQDWKKTKEEL</sequence>
<dbReference type="OMA" id="APWSKKC"/>
<dbReference type="InterPro" id="IPR036249">
    <property type="entry name" value="Thioredoxin-like_sf"/>
</dbReference>
<dbReference type="PANTHER" id="PTHR18929">
    <property type="entry name" value="PROTEIN DISULFIDE ISOMERASE"/>
    <property type="match status" value="1"/>
</dbReference>
<evidence type="ECO:0000256" key="10">
    <source>
        <dbReference type="ARBA" id="ARBA00023235"/>
    </source>
</evidence>
<dbReference type="Ensembl" id="ENSSHAT00000022482.2">
    <property type="protein sequence ID" value="ENSSHAP00000022304.1"/>
    <property type="gene ID" value="ENSSHAG00000018878.2"/>
</dbReference>
<dbReference type="GO" id="GO:0016853">
    <property type="term" value="F:isomerase activity"/>
    <property type="evidence" value="ECO:0007669"/>
    <property type="project" value="UniProtKB-KW"/>
</dbReference>
<reference evidence="16 17" key="1">
    <citation type="journal article" date="2011" name="Proc. Natl. Acad. Sci. U.S.A.">
        <title>Genetic diversity and population structure of the endangered marsupial Sarcophilus harrisii (Tasmanian devil).</title>
        <authorList>
            <person name="Miller W."/>
            <person name="Hayes V.M."/>
            <person name="Ratan A."/>
            <person name="Petersen D.C."/>
            <person name="Wittekindt N.E."/>
            <person name="Miller J."/>
            <person name="Walenz B."/>
            <person name="Knight J."/>
            <person name="Qi J."/>
            <person name="Zhao F."/>
            <person name="Wang Q."/>
            <person name="Bedoya-Reina O.C."/>
            <person name="Katiyar N."/>
            <person name="Tomsho L.P."/>
            <person name="Kasson L.M."/>
            <person name="Hardie R.A."/>
            <person name="Woodbridge P."/>
            <person name="Tindall E.A."/>
            <person name="Bertelsen M.F."/>
            <person name="Dixon D."/>
            <person name="Pyecroft S."/>
            <person name="Helgen K.M."/>
            <person name="Lesk A.M."/>
            <person name="Pringle T.H."/>
            <person name="Patterson N."/>
            <person name="Zhang Y."/>
            <person name="Kreiss A."/>
            <person name="Woods G.M."/>
            <person name="Jones M.E."/>
            <person name="Schuster S.C."/>
        </authorList>
    </citation>
    <scope>NUCLEOTIDE SEQUENCE [LARGE SCALE GENOMIC DNA]</scope>
</reference>
<feature type="signal peptide" evidence="14">
    <location>
        <begin position="1"/>
        <end position="19"/>
    </location>
</feature>
<accession>G3X3P9</accession>
<dbReference type="GO" id="GO:0007283">
    <property type="term" value="P:spermatogenesis"/>
    <property type="evidence" value="ECO:0007669"/>
    <property type="project" value="UniProtKB-KW"/>
</dbReference>
<feature type="compositionally biased region" description="Acidic residues" evidence="13">
    <location>
        <begin position="503"/>
        <end position="512"/>
    </location>
</feature>
<keyword evidence="10" id="KW-0413">Isomerase</keyword>
<dbReference type="Gene3D" id="3.40.30.10">
    <property type="entry name" value="Glutaredoxin"/>
    <property type="match status" value="4"/>
</dbReference>
<feature type="chain" id="PRO_5003459506" description="Protein disulfide-isomerase-like protein of the testis" evidence="14">
    <location>
        <begin position="20"/>
        <end position="526"/>
    </location>
</feature>
<dbReference type="GO" id="GO:0030154">
    <property type="term" value="P:cell differentiation"/>
    <property type="evidence" value="ECO:0007669"/>
    <property type="project" value="UniProtKB-KW"/>
</dbReference>
<dbReference type="Proteomes" id="UP000007648">
    <property type="component" value="Unassembled WGS sequence"/>
</dbReference>
<dbReference type="PANTHER" id="PTHR18929:SF58">
    <property type="entry name" value="PROTEIN DISULFIDE-ISOMERASE-LIKE PROTEIN OF THE TESTIS"/>
    <property type="match status" value="1"/>
</dbReference>
<evidence type="ECO:0000256" key="11">
    <source>
        <dbReference type="ARBA" id="ARBA00056306"/>
    </source>
</evidence>
<comment type="similarity">
    <text evidence="1">Belongs to the protein disulfide isomerase family.</text>
</comment>
<protein>
    <recommendedName>
        <fullName evidence="12">Protein disulfide-isomerase-like protein of the testis</fullName>
    </recommendedName>
</protein>
<evidence type="ECO:0000256" key="5">
    <source>
        <dbReference type="ARBA" id="ARBA00022824"/>
    </source>
</evidence>
<evidence type="ECO:0000256" key="9">
    <source>
        <dbReference type="ARBA" id="ARBA00023186"/>
    </source>
</evidence>
<keyword evidence="3 14" id="KW-0732">Signal</keyword>
<dbReference type="AlphaFoldDB" id="G3X3P9"/>
<evidence type="ECO:0000256" key="2">
    <source>
        <dbReference type="ARBA" id="ARBA00022473"/>
    </source>
</evidence>
<dbReference type="FunFam" id="3.40.30.10:FF:000167">
    <property type="entry name" value="Protein disulfide isomerase like, testis expressed"/>
    <property type="match status" value="1"/>
</dbReference>
<feature type="region of interest" description="Disordered" evidence="13">
    <location>
        <begin position="503"/>
        <end position="526"/>
    </location>
</feature>
<comment type="function">
    <text evidence="11">Probable redox-inactive chaperone involved in spermatogenesis.</text>
</comment>
<evidence type="ECO:0000256" key="6">
    <source>
        <dbReference type="ARBA" id="ARBA00022871"/>
    </source>
</evidence>
<dbReference type="PROSITE" id="PS51352">
    <property type="entry name" value="THIOREDOXIN_2"/>
    <property type="match status" value="1"/>
</dbReference>
<keyword evidence="6" id="KW-0744">Spermatogenesis</keyword>
<dbReference type="eggNOG" id="KOG0190">
    <property type="taxonomic scope" value="Eukaryota"/>
</dbReference>
<evidence type="ECO:0000256" key="3">
    <source>
        <dbReference type="ARBA" id="ARBA00022729"/>
    </source>
</evidence>
<evidence type="ECO:0000256" key="7">
    <source>
        <dbReference type="ARBA" id="ARBA00023157"/>
    </source>
</evidence>
<dbReference type="Pfam" id="PF13848">
    <property type="entry name" value="Thioredoxin_6"/>
    <property type="match status" value="1"/>
</dbReference>
<dbReference type="STRING" id="9305.ENSSHAP00000022304"/>
<dbReference type="GO" id="GO:0006457">
    <property type="term" value="P:protein folding"/>
    <property type="evidence" value="ECO:0007669"/>
    <property type="project" value="TreeGrafter"/>
</dbReference>
<evidence type="ECO:0000256" key="8">
    <source>
        <dbReference type="ARBA" id="ARBA00023180"/>
    </source>
</evidence>
<dbReference type="FunFam" id="3.40.30.10:FF:000191">
    <property type="entry name" value="Protein disulfide isomerase like, testis expressed"/>
    <property type="match status" value="1"/>
</dbReference>
<evidence type="ECO:0000256" key="4">
    <source>
        <dbReference type="ARBA" id="ARBA00022782"/>
    </source>
</evidence>
<evidence type="ECO:0000256" key="13">
    <source>
        <dbReference type="SAM" id="MobiDB-lite"/>
    </source>
</evidence>
<dbReference type="CDD" id="cd02995">
    <property type="entry name" value="PDI_a_PDI_a'_C"/>
    <property type="match status" value="1"/>
</dbReference>
<dbReference type="CDD" id="cd02981">
    <property type="entry name" value="PDI_b_family"/>
    <property type="match status" value="1"/>
</dbReference>
<keyword evidence="8" id="KW-0325">Glycoprotein</keyword>
<reference evidence="16" key="2">
    <citation type="submission" date="2025-08" db="UniProtKB">
        <authorList>
            <consortium name="Ensembl"/>
        </authorList>
    </citation>
    <scope>IDENTIFICATION</scope>
</reference>
<evidence type="ECO:0000313" key="16">
    <source>
        <dbReference type="Ensembl" id="ENSSHAP00000022304.1"/>
    </source>
</evidence>
<dbReference type="SUPFAM" id="SSF52833">
    <property type="entry name" value="Thioredoxin-like"/>
    <property type="match status" value="4"/>
</dbReference>
<dbReference type="Pfam" id="PF00085">
    <property type="entry name" value="Thioredoxin"/>
    <property type="match status" value="2"/>
</dbReference>
<keyword evidence="4" id="KW-0221">Differentiation</keyword>
<proteinExistence type="inferred from homology"/>
<keyword evidence="17" id="KW-1185">Reference proteome</keyword>
<keyword evidence="2" id="KW-0217">Developmental protein</keyword>
<gene>
    <name evidence="16" type="primary">PDILT</name>
</gene>
<dbReference type="CDD" id="cd02982">
    <property type="entry name" value="PDI_b'_family"/>
    <property type="match status" value="1"/>
</dbReference>
<evidence type="ECO:0000256" key="14">
    <source>
        <dbReference type="SAM" id="SignalP"/>
    </source>
</evidence>
<evidence type="ECO:0000256" key="12">
    <source>
        <dbReference type="ARBA" id="ARBA00069082"/>
    </source>
</evidence>
<evidence type="ECO:0000259" key="15">
    <source>
        <dbReference type="PROSITE" id="PS51352"/>
    </source>
</evidence>
<evidence type="ECO:0000313" key="17">
    <source>
        <dbReference type="Proteomes" id="UP000007648"/>
    </source>
</evidence>
<dbReference type="FunFam" id="3.40.30.10:FF:000177">
    <property type="entry name" value="Protein disulfide isomerase like, testis expressed"/>
    <property type="match status" value="1"/>
</dbReference>
<dbReference type="GeneTree" id="ENSGT00940000160939"/>